<organism evidence="2 3">
    <name type="scientific">Reticulibacter mediterranei</name>
    <dbReference type="NCBI Taxonomy" id="2778369"/>
    <lineage>
        <taxon>Bacteria</taxon>
        <taxon>Bacillati</taxon>
        <taxon>Chloroflexota</taxon>
        <taxon>Ktedonobacteria</taxon>
        <taxon>Ktedonobacterales</taxon>
        <taxon>Reticulibacteraceae</taxon>
        <taxon>Reticulibacter</taxon>
    </lineage>
</organism>
<dbReference type="CDD" id="cd02440">
    <property type="entry name" value="AdoMet_MTases"/>
    <property type="match status" value="1"/>
</dbReference>
<dbReference type="AlphaFoldDB" id="A0A8J3IW53"/>
<protein>
    <recommendedName>
        <fullName evidence="1">Methyltransferase domain-containing protein</fullName>
    </recommendedName>
</protein>
<dbReference type="InterPro" id="IPR029063">
    <property type="entry name" value="SAM-dependent_MTases_sf"/>
</dbReference>
<dbReference type="PANTHER" id="PTHR43591">
    <property type="entry name" value="METHYLTRANSFERASE"/>
    <property type="match status" value="1"/>
</dbReference>
<dbReference type="Gene3D" id="3.40.50.150">
    <property type="entry name" value="Vaccinia Virus protein VP39"/>
    <property type="match status" value="1"/>
</dbReference>
<name>A0A8J3IW53_9CHLR</name>
<keyword evidence="3" id="KW-1185">Reference proteome</keyword>
<comment type="caution">
    <text evidence="2">The sequence shown here is derived from an EMBL/GenBank/DDBJ whole genome shotgun (WGS) entry which is preliminary data.</text>
</comment>
<evidence type="ECO:0000313" key="2">
    <source>
        <dbReference type="EMBL" id="GHO97917.1"/>
    </source>
</evidence>
<dbReference type="Pfam" id="PF13649">
    <property type="entry name" value="Methyltransf_25"/>
    <property type="match status" value="1"/>
</dbReference>
<dbReference type="SUPFAM" id="SSF53335">
    <property type="entry name" value="S-adenosyl-L-methionine-dependent methyltransferases"/>
    <property type="match status" value="1"/>
</dbReference>
<reference evidence="2" key="1">
    <citation type="submission" date="2020-10" db="EMBL/GenBank/DDBJ databases">
        <title>Taxonomic study of unclassified bacteria belonging to the class Ktedonobacteria.</title>
        <authorList>
            <person name="Yabe S."/>
            <person name="Wang C.M."/>
            <person name="Zheng Y."/>
            <person name="Sakai Y."/>
            <person name="Cavaletti L."/>
            <person name="Monciardini P."/>
            <person name="Donadio S."/>
        </authorList>
    </citation>
    <scope>NUCLEOTIDE SEQUENCE</scope>
    <source>
        <strain evidence="2">ID150040</strain>
    </source>
</reference>
<gene>
    <name evidence="2" type="ORF">KSF_079650</name>
</gene>
<dbReference type="InterPro" id="IPR041698">
    <property type="entry name" value="Methyltransf_25"/>
</dbReference>
<feature type="domain" description="Methyltransferase" evidence="1">
    <location>
        <begin position="54"/>
        <end position="152"/>
    </location>
</feature>
<evidence type="ECO:0000313" key="3">
    <source>
        <dbReference type="Proteomes" id="UP000597444"/>
    </source>
</evidence>
<sequence>MAMSAEPVKNTPSTFLNMESGAEIARQMDQDILLTRAMGGLFCEHPDLRQVQRVLDVCCGPGGWALELAFVYRNLEVTGIDKSRNMIDYARAQARVQGLGNAFFHVMDVTGPLQFPDNTFDIVNARFISSFLTVEDWPRVARELTRVTKPGGIVRLTEFDEPGVSNSPAHERMKQLYGLALKRTGQSFHPLREGTHRCITPMLERFLSDAGCLYICEQAHVVNYSAGKRAAISNYENLKVVYKLGQPFLVAAGVATQEQLDDLYEQMLLEMLADDFRALWYFLSVWGHKPE</sequence>
<dbReference type="Proteomes" id="UP000597444">
    <property type="component" value="Unassembled WGS sequence"/>
</dbReference>
<dbReference type="EMBL" id="BNJK01000002">
    <property type="protein sequence ID" value="GHO97917.1"/>
    <property type="molecule type" value="Genomic_DNA"/>
</dbReference>
<proteinExistence type="predicted"/>
<evidence type="ECO:0000259" key="1">
    <source>
        <dbReference type="Pfam" id="PF13649"/>
    </source>
</evidence>
<dbReference type="RefSeq" id="WP_220208693.1">
    <property type="nucleotide sequence ID" value="NZ_BNJK01000002.1"/>
</dbReference>
<accession>A0A8J3IW53</accession>